<organism evidence="2 3">
    <name type="scientific">Bacillus chungangensis</name>
    <dbReference type="NCBI Taxonomy" id="587633"/>
    <lineage>
        <taxon>Bacteria</taxon>
        <taxon>Bacillati</taxon>
        <taxon>Bacillota</taxon>
        <taxon>Bacilli</taxon>
        <taxon>Bacillales</taxon>
        <taxon>Bacillaceae</taxon>
        <taxon>Bacillus</taxon>
    </lineage>
</organism>
<gene>
    <name evidence="2" type="ORF">J2S08_000762</name>
</gene>
<feature type="transmembrane region" description="Helical" evidence="1">
    <location>
        <begin position="81"/>
        <end position="98"/>
    </location>
</feature>
<accession>A0ABT9WNR3</accession>
<reference evidence="2 3" key="1">
    <citation type="submission" date="2023-07" db="EMBL/GenBank/DDBJ databases">
        <title>Genomic Encyclopedia of Type Strains, Phase IV (KMG-IV): sequencing the most valuable type-strain genomes for metagenomic binning, comparative biology and taxonomic classification.</title>
        <authorList>
            <person name="Goeker M."/>
        </authorList>
    </citation>
    <scope>NUCLEOTIDE SEQUENCE [LARGE SCALE GENOMIC DNA]</scope>
    <source>
        <strain evidence="2 3">DSM 23837</strain>
    </source>
</reference>
<protein>
    <submittedName>
        <fullName evidence="2">Phosphoglycerol transferase MdoB-like AlkP superfamily enzyme</fullName>
    </submittedName>
</protein>
<evidence type="ECO:0000256" key="1">
    <source>
        <dbReference type="SAM" id="Phobius"/>
    </source>
</evidence>
<evidence type="ECO:0000313" key="2">
    <source>
        <dbReference type="EMBL" id="MDQ0174928.1"/>
    </source>
</evidence>
<feature type="transmembrane region" description="Helical" evidence="1">
    <location>
        <begin position="167"/>
        <end position="184"/>
    </location>
</feature>
<keyword evidence="1" id="KW-0472">Membrane</keyword>
<feature type="transmembrane region" description="Helical" evidence="1">
    <location>
        <begin position="110"/>
        <end position="127"/>
    </location>
</feature>
<dbReference type="Pfam" id="PF19845">
    <property type="entry name" value="DUF6320"/>
    <property type="match status" value="1"/>
</dbReference>
<name>A0ABT9WNR3_9BACI</name>
<feature type="transmembrane region" description="Helical" evidence="1">
    <location>
        <begin position="133"/>
        <end position="155"/>
    </location>
</feature>
<keyword evidence="1" id="KW-1133">Transmembrane helix</keyword>
<dbReference type="Proteomes" id="UP001223586">
    <property type="component" value="Unassembled WGS sequence"/>
</dbReference>
<keyword evidence="3" id="KW-1185">Reference proteome</keyword>
<comment type="caution">
    <text evidence="2">The sequence shown here is derived from an EMBL/GenBank/DDBJ whole genome shotgun (WGS) entry which is preliminary data.</text>
</comment>
<sequence>MSKCNQCGVILEHINGQQCPLCYETIGGNPQSSRNAWYPSYEVKKTKPSKNLLFHLSLFLSIAVISICLFFNLIINAGNLWFLYVVGPVLYLFLLLNSTIFSKKHIANKILLQVVGMSSMLFLIDMLCGFHKWSVNIVIPILVIAATLLITVIIGIKKIRWYEYVKYIMVMIFLGFIPIILYLIGISNSIWASAITALYALLTLTGMFLFSAKFKNEFVRIFHF</sequence>
<dbReference type="RefSeq" id="WP_307226806.1">
    <property type="nucleotide sequence ID" value="NZ_JAUSTT010000003.1"/>
</dbReference>
<dbReference type="EMBL" id="JAUSTT010000003">
    <property type="protein sequence ID" value="MDQ0174928.1"/>
    <property type="molecule type" value="Genomic_DNA"/>
</dbReference>
<feature type="transmembrane region" description="Helical" evidence="1">
    <location>
        <begin position="52"/>
        <end position="75"/>
    </location>
</feature>
<keyword evidence="1" id="KW-0812">Transmembrane</keyword>
<proteinExistence type="predicted"/>
<evidence type="ECO:0000313" key="3">
    <source>
        <dbReference type="Proteomes" id="UP001223586"/>
    </source>
</evidence>
<dbReference type="InterPro" id="IPR046283">
    <property type="entry name" value="DUF6320"/>
</dbReference>
<feature type="transmembrane region" description="Helical" evidence="1">
    <location>
        <begin position="190"/>
        <end position="210"/>
    </location>
</feature>